<evidence type="ECO:0000313" key="1">
    <source>
        <dbReference type="EMBL" id="AOM83621.1"/>
    </source>
</evidence>
<evidence type="ECO:0008006" key="3">
    <source>
        <dbReference type="Google" id="ProtNLM"/>
    </source>
</evidence>
<gene>
    <name evidence="1" type="ORF">BBEV_2263</name>
</gene>
<keyword evidence="2" id="KW-1185">Reference proteome</keyword>
<dbReference type="Pfam" id="PF11376">
    <property type="entry name" value="DUF3179"/>
    <property type="match status" value="1"/>
</dbReference>
<dbReference type="InterPro" id="IPR021516">
    <property type="entry name" value="DUF3179"/>
</dbReference>
<name>A0A1D7QX73_9BACI</name>
<protein>
    <recommendedName>
        <fullName evidence="3">DUF3179 domain-containing protein</fullName>
    </recommendedName>
</protein>
<proteinExistence type="predicted"/>
<sequence>MRKPFLYTLTGILLMAGIFVIFAQLTGVPSEEVNEGANQDAADDLTQTDQASTDGTFLTVEDLNEKINDLPAEVAEELLEGGPPPEGIPAIDHPRFVEADEADQWLEPNEPVIWVEVEGEARAYPLQILMWHEIVNDTIQDIPVTVTFCPLCNSSFSFKREMNEQVLDFGTTGYLHQGSLLMYDRQTHTLWAHFGGEALGGDLEGNHLDIIPSSIVSWNEFTEIYPKGLVLSRETSFDRNYGQNPYVGYDEADEPPFLFSGEIDGTYAPKERIVAVEVSGQAKAYLMDSVARHGVLNDTELDEPVVLFFQEGTASGLDSADLAAGKEVGSTNVFFSEVDGEVLDFYHDGEQINDEQTDSVWNFFGEAISGPKEGAKLTAVPFKLDTFWFAWAAYEPDTLIHQD</sequence>
<dbReference type="STRING" id="632773.BBEV_2263"/>
<organism evidence="1 2">
    <name type="scientific">Salisediminibacterium beveridgei</name>
    <dbReference type="NCBI Taxonomy" id="632773"/>
    <lineage>
        <taxon>Bacteria</taxon>
        <taxon>Bacillati</taxon>
        <taxon>Bacillota</taxon>
        <taxon>Bacilli</taxon>
        <taxon>Bacillales</taxon>
        <taxon>Bacillaceae</taxon>
        <taxon>Salisediminibacterium</taxon>
    </lineage>
</organism>
<dbReference type="KEGG" id="bbev:BBEV_2263"/>
<dbReference type="AlphaFoldDB" id="A0A1D7QX73"/>
<dbReference type="OrthoDB" id="9806357at2"/>
<dbReference type="PATRIC" id="fig|632773.3.peg.2383"/>
<dbReference type="Proteomes" id="UP000094463">
    <property type="component" value="Chromosome"/>
</dbReference>
<dbReference type="RefSeq" id="WP_069365584.1">
    <property type="nucleotide sequence ID" value="NZ_CP012502.1"/>
</dbReference>
<accession>A0A1D7QX73</accession>
<dbReference type="EMBL" id="CP012502">
    <property type="protein sequence ID" value="AOM83621.1"/>
    <property type="molecule type" value="Genomic_DNA"/>
</dbReference>
<reference evidence="1 2" key="1">
    <citation type="submission" date="2015-08" db="EMBL/GenBank/DDBJ databases">
        <title>The complete genome sequence of Bacillus beveridgei MLTeJB.</title>
        <authorList>
            <person name="Hanson T.E."/>
            <person name="Mesa C."/>
            <person name="Basesman S.M."/>
            <person name="Oremland R.S."/>
        </authorList>
    </citation>
    <scope>NUCLEOTIDE SEQUENCE [LARGE SCALE GENOMIC DNA]</scope>
    <source>
        <strain evidence="1 2">MLTeJB</strain>
    </source>
</reference>
<evidence type="ECO:0000313" key="2">
    <source>
        <dbReference type="Proteomes" id="UP000094463"/>
    </source>
</evidence>